<evidence type="ECO:0000256" key="3">
    <source>
        <dbReference type="ARBA" id="ARBA00022485"/>
    </source>
</evidence>
<feature type="domain" description="4Fe-4S ferredoxin-type" evidence="7">
    <location>
        <begin position="202"/>
        <end position="232"/>
    </location>
</feature>
<dbReference type="Proteomes" id="UP000779049">
    <property type="component" value="Unassembled WGS sequence"/>
</dbReference>
<dbReference type="SUPFAM" id="SSF54862">
    <property type="entry name" value="4Fe-4S ferredoxins"/>
    <property type="match status" value="1"/>
</dbReference>
<keyword evidence="4" id="KW-0479">Metal-binding</keyword>
<evidence type="ECO:0000313" key="8">
    <source>
        <dbReference type="EMBL" id="MBY0757944.1"/>
    </source>
</evidence>
<evidence type="ECO:0000256" key="4">
    <source>
        <dbReference type="ARBA" id="ARBA00022723"/>
    </source>
</evidence>
<evidence type="ECO:0000256" key="2">
    <source>
        <dbReference type="ARBA" id="ARBA00013529"/>
    </source>
</evidence>
<feature type="domain" description="4Fe-4S ferredoxin-type" evidence="7">
    <location>
        <begin position="176"/>
        <end position="200"/>
    </location>
</feature>
<evidence type="ECO:0000259" key="7">
    <source>
        <dbReference type="PROSITE" id="PS51379"/>
    </source>
</evidence>
<keyword evidence="9" id="KW-1185">Reference proteome</keyword>
<dbReference type="SUPFAM" id="SSF52218">
    <property type="entry name" value="Flavoproteins"/>
    <property type="match status" value="1"/>
</dbReference>
<sequence length="255" mass="28081">MSIVQIVFSPTGGTQRVTDIITGEWNMPVQRLDLTDEKISPDFPTFGKEDVAVLSVPSFGGRVPALASQRIAKIDGNQAKCILICVYGNRAYEDTLTELNDIAEKNGFHVIAAIAAVAEHSIMHQYAAGRPDGEDEEELRHFARRILEKIQTDSPLASPPQIPGNHPYKEYKVSNLIPEADESCNLCGHCANICPAHAISQDQPNLTDSSACISCMRCVAKCPQSARKVDHNMVFALSEKVKETCTVRKRNELYL</sequence>
<evidence type="ECO:0000256" key="1">
    <source>
        <dbReference type="ARBA" id="ARBA00003532"/>
    </source>
</evidence>
<dbReference type="Gene3D" id="3.30.70.20">
    <property type="match status" value="1"/>
</dbReference>
<comment type="function">
    <text evidence="1">Ferredoxins are iron-sulfur proteins that transfer electrons in a wide variety of metabolic reactions.</text>
</comment>
<evidence type="ECO:0000256" key="6">
    <source>
        <dbReference type="ARBA" id="ARBA00023014"/>
    </source>
</evidence>
<dbReference type="PROSITE" id="PS51379">
    <property type="entry name" value="4FE4S_FER_2"/>
    <property type="match status" value="2"/>
</dbReference>
<dbReference type="InterPro" id="IPR050157">
    <property type="entry name" value="PSI_iron-sulfur_center"/>
</dbReference>
<evidence type="ECO:0000256" key="5">
    <source>
        <dbReference type="ARBA" id="ARBA00023004"/>
    </source>
</evidence>
<keyword evidence="3" id="KW-0004">4Fe-4S</keyword>
<keyword evidence="6" id="KW-0411">Iron-sulfur</keyword>
<dbReference type="InterPro" id="IPR017896">
    <property type="entry name" value="4Fe4S_Fe-S-bd"/>
</dbReference>
<dbReference type="InterPro" id="IPR017900">
    <property type="entry name" value="4Fe4S_Fe_S_CS"/>
</dbReference>
<name>A0ABS7L4H6_9FIRM</name>
<dbReference type="InterPro" id="IPR029039">
    <property type="entry name" value="Flavoprotein-like_sf"/>
</dbReference>
<protein>
    <recommendedName>
        <fullName evidence="2">Ferredoxin</fullName>
    </recommendedName>
</protein>
<gene>
    <name evidence="8" type="ORF">FLB61_02320</name>
</gene>
<reference evidence="8 9" key="1">
    <citation type="journal article" date="2020" name="New Microbes New Infect">
        <title>Sellimonas caecigallum sp. nov., description and genome sequence of a new member of the Sellimonas genus isolated from the cecum of feral chicken.</title>
        <authorList>
            <person name="Wongkuna S."/>
            <person name="Ghimire S."/>
            <person name="Antony L."/>
            <person name="Chankhamhaengdecha S."/>
            <person name="Janvilisri T."/>
            <person name="Scaria J."/>
        </authorList>
    </citation>
    <scope>NUCLEOTIDE SEQUENCE [LARGE SCALE GENOMIC DNA]</scope>
    <source>
        <strain evidence="8 9">SW451</strain>
    </source>
</reference>
<dbReference type="PANTHER" id="PTHR24960">
    <property type="entry name" value="PHOTOSYSTEM I IRON-SULFUR CENTER-RELATED"/>
    <property type="match status" value="1"/>
</dbReference>
<proteinExistence type="predicted"/>
<keyword evidence="5" id="KW-0408">Iron</keyword>
<dbReference type="PANTHER" id="PTHR24960:SF85">
    <property type="entry name" value="POLYFERREDOXIN PROTEIN VHUB"/>
    <property type="match status" value="1"/>
</dbReference>
<dbReference type="PROSITE" id="PS00198">
    <property type="entry name" value="4FE4S_FER_1"/>
    <property type="match status" value="2"/>
</dbReference>
<dbReference type="EMBL" id="VIRV01000001">
    <property type="protein sequence ID" value="MBY0757944.1"/>
    <property type="molecule type" value="Genomic_DNA"/>
</dbReference>
<comment type="caution">
    <text evidence="8">The sequence shown here is derived from an EMBL/GenBank/DDBJ whole genome shotgun (WGS) entry which is preliminary data.</text>
</comment>
<dbReference type="Pfam" id="PF13187">
    <property type="entry name" value="Fer4_9"/>
    <property type="match status" value="1"/>
</dbReference>
<dbReference type="RefSeq" id="WP_221919283.1">
    <property type="nucleotide sequence ID" value="NZ_CP173660.1"/>
</dbReference>
<evidence type="ECO:0000313" key="9">
    <source>
        <dbReference type="Proteomes" id="UP000779049"/>
    </source>
</evidence>
<organism evidence="8 9">
    <name type="scientific">Sellimonas caecigallum</name>
    <dbReference type="NCBI Taxonomy" id="2592333"/>
    <lineage>
        <taxon>Bacteria</taxon>
        <taxon>Bacillati</taxon>
        <taxon>Bacillota</taxon>
        <taxon>Clostridia</taxon>
        <taxon>Lachnospirales</taxon>
        <taxon>Lachnospiraceae</taxon>
        <taxon>Sellimonas</taxon>
    </lineage>
</organism>
<accession>A0ABS7L4H6</accession>